<dbReference type="InterPro" id="IPR050471">
    <property type="entry name" value="AB_hydrolase"/>
</dbReference>
<keyword evidence="2" id="KW-0378">Hydrolase</keyword>
<proteinExistence type="predicted"/>
<dbReference type="PRINTS" id="PR00111">
    <property type="entry name" value="ABHYDROLASE"/>
</dbReference>
<dbReference type="EMBL" id="CP038151">
    <property type="protein sequence ID" value="QBR02645.1"/>
    <property type="molecule type" value="Genomic_DNA"/>
</dbReference>
<gene>
    <name evidence="2" type="ORF">E1956_36100</name>
</gene>
<evidence type="ECO:0000313" key="2">
    <source>
        <dbReference type="EMBL" id="QBR02645.1"/>
    </source>
</evidence>
<dbReference type="Proteomes" id="UP000295727">
    <property type="component" value="Chromosome 4"/>
</dbReference>
<name>A0A4P7D6X9_9BURK</name>
<feature type="domain" description="AB hydrolase-1" evidence="1">
    <location>
        <begin position="35"/>
        <end position="259"/>
    </location>
</feature>
<sequence length="275" mass="30145">MLNFAQVAWRGLLMPFFDRDGVRLWYEERGNASNPAVVFSHGFLMDRSMFDTNIESIVDDFRCIVWDQRGFGKTGEVGKPFSFWDSARDLLALLDHLEIGAAALVGMSQGGFVSMRAALLEPDRVRALALISTRSGVDAPPVIESFSQLKAAWRHSGPEPLAADLSGLLIGERFDASSWVGAWRGMSRSGIDYPVDALTGRDDLTPQLGSITCPAIVFHGSQDRAIDMAHGRELAQGLPNAKGFVTIDRAGHAPNLTHPQFVNGPLRDFLLRYTG</sequence>
<organism evidence="2 3">
    <name type="scientific">Paraburkholderia pallida</name>
    <dbReference type="NCBI Taxonomy" id="2547399"/>
    <lineage>
        <taxon>Bacteria</taxon>
        <taxon>Pseudomonadati</taxon>
        <taxon>Pseudomonadota</taxon>
        <taxon>Betaproteobacteria</taxon>
        <taxon>Burkholderiales</taxon>
        <taxon>Burkholderiaceae</taxon>
        <taxon>Paraburkholderia</taxon>
    </lineage>
</organism>
<dbReference type="KEGG" id="ppai:E1956_36100"/>
<dbReference type="PANTHER" id="PTHR43433:SF5">
    <property type="entry name" value="AB HYDROLASE-1 DOMAIN-CONTAINING PROTEIN"/>
    <property type="match status" value="1"/>
</dbReference>
<dbReference type="SUPFAM" id="SSF53474">
    <property type="entry name" value="alpha/beta-Hydrolases"/>
    <property type="match status" value="1"/>
</dbReference>
<keyword evidence="3" id="KW-1185">Reference proteome</keyword>
<dbReference type="AlphaFoldDB" id="A0A4P7D6X9"/>
<protein>
    <submittedName>
        <fullName evidence="2">Alpha/beta fold hydrolase</fullName>
    </submittedName>
</protein>
<dbReference type="PANTHER" id="PTHR43433">
    <property type="entry name" value="HYDROLASE, ALPHA/BETA FOLD FAMILY PROTEIN"/>
    <property type="match status" value="1"/>
</dbReference>
<accession>A0A4P7D6X9</accession>
<evidence type="ECO:0000259" key="1">
    <source>
        <dbReference type="Pfam" id="PF00561"/>
    </source>
</evidence>
<dbReference type="Gene3D" id="3.40.50.1820">
    <property type="entry name" value="alpha/beta hydrolase"/>
    <property type="match status" value="1"/>
</dbReference>
<evidence type="ECO:0000313" key="3">
    <source>
        <dbReference type="Proteomes" id="UP000295727"/>
    </source>
</evidence>
<dbReference type="OrthoDB" id="3663240at2"/>
<reference evidence="2 3" key="1">
    <citation type="submission" date="2019-03" db="EMBL/GenBank/DDBJ databases">
        <title>Paraburkholderia sp. 7MH5, isolated from subtropical forest soil.</title>
        <authorList>
            <person name="Gao Z.-H."/>
            <person name="Qiu L.-H."/>
        </authorList>
    </citation>
    <scope>NUCLEOTIDE SEQUENCE [LARGE SCALE GENOMIC DNA]</scope>
    <source>
        <strain evidence="2 3">7MH5</strain>
    </source>
</reference>
<dbReference type="InterPro" id="IPR029058">
    <property type="entry name" value="AB_hydrolase_fold"/>
</dbReference>
<dbReference type="Pfam" id="PF00561">
    <property type="entry name" value="Abhydrolase_1"/>
    <property type="match status" value="1"/>
</dbReference>
<dbReference type="InterPro" id="IPR000073">
    <property type="entry name" value="AB_hydrolase_1"/>
</dbReference>
<dbReference type="RefSeq" id="WP_134758165.1">
    <property type="nucleotide sequence ID" value="NZ_CP038151.1"/>
</dbReference>
<dbReference type="GO" id="GO:0016787">
    <property type="term" value="F:hydrolase activity"/>
    <property type="evidence" value="ECO:0007669"/>
    <property type="project" value="UniProtKB-KW"/>
</dbReference>